<protein>
    <submittedName>
        <fullName evidence="1">Uncharacterized protein</fullName>
    </submittedName>
</protein>
<accession>A0A0E9P9X8</accession>
<sequence>MLFLSLNLNWSPVFVMSLKNALSSKKPIFEC</sequence>
<evidence type="ECO:0000313" key="1">
    <source>
        <dbReference type="EMBL" id="JAH01072.1"/>
    </source>
</evidence>
<reference evidence="1" key="2">
    <citation type="journal article" date="2015" name="Fish Shellfish Immunol.">
        <title>Early steps in the European eel (Anguilla anguilla)-Vibrio vulnificus interaction in the gills: Role of the RtxA13 toxin.</title>
        <authorList>
            <person name="Callol A."/>
            <person name="Pajuelo D."/>
            <person name="Ebbesson L."/>
            <person name="Teles M."/>
            <person name="MacKenzie S."/>
            <person name="Amaro C."/>
        </authorList>
    </citation>
    <scope>NUCLEOTIDE SEQUENCE</scope>
</reference>
<proteinExistence type="predicted"/>
<organism evidence="1">
    <name type="scientific">Anguilla anguilla</name>
    <name type="common">European freshwater eel</name>
    <name type="synonym">Muraena anguilla</name>
    <dbReference type="NCBI Taxonomy" id="7936"/>
    <lineage>
        <taxon>Eukaryota</taxon>
        <taxon>Metazoa</taxon>
        <taxon>Chordata</taxon>
        <taxon>Craniata</taxon>
        <taxon>Vertebrata</taxon>
        <taxon>Euteleostomi</taxon>
        <taxon>Actinopterygii</taxon>
        <taxon>Neopterygii</taxon>
        <taxon>Teleostei</taxon>
        <taxon>Anguilliformes</taxon>
        <taxon>Anguillidae</taxon>
        <taxon>Anguilla</taxon>
    </lineage>
</organism>
<name>A0A0E9P9X8_ANGAN</name>
<dbReference type="EMBL" id="GBXM01107505">
    <property type="protein sequence ID" value="JAH01072.1"/>
    <property type="molecule type" value="Transcribed_RNA"/>
</dbReference>
<dbReference type="AlphaFoldDB" id="A0A0E9P9X8"/>
<reference evidence="1" key="1">
    <citation type="submission" date="2014-11" db="EMBL/GenBank/DDBJ databases">
        <authorList>
            <person name="Amaro Gonzalez C."/>
        </authorList>
    </citation>
    <scope>NUCLEOTIDE SEQUENCE</scope>
</reference>